<feature type="compositionally biased region" description="Polar residues" evidence="1">
    <location>
        <begin position="51"/>
        <end position="68"/>
    </location>
</feature>
<organism evidence="2 3">
    <name type="scientific">Astrephomene gubernaculifera</name>
    <dbReference type="NCBI Taxonomy" id="47775"/>
    <lineage>
        <taxon>Eukaryota</taxon>
        <taxon>Viridiplantae</taxon>
        <taxon>Chlorophyta</taxon>
        <taxon>core chlorophytes</taxon>
        <taxon>Chlorophyceae</taxon>
        <taxon>CS clade</taxon>
        <taxon>Chlamydomonadales</taxon>
        <taxon>Astrephomenaceae</taxon>
        <taxon>Astrephomene</taxon>
    </lineage>
</organism>
<accession>A0AAD3DJT8</accession>
<keyword evidence="3" id="KW-1185">Reference proteome</keyword>
<feature type="region of interest" description="Disordered" evidence="1">
    <location>
        <begin position="44"/>
        <end position="82"/>
    </location>
</feature>
<dbReference type="AlphaFoldDB" id="A0AAD3DJT8"/>
<proteinExistence type="predicted"/>
<gene>
    <name evidence="2" type="ORF">Agub_g4152</name>
</gene>
<evidence type="ECO:0000313" key="2">
    <source>
        <dbReference type="EMBL" id="GFR43135.1"/>
    </source>
</evidence>
<evidence type="ECO:0000256" key="1">
    <source>
        <dbReference type="SAM" id="MobiDB-lite"/>
    </source>
</evidence>
<dbReference type="Proteomes" id="UP001054857">
    <property type="component" value="Unassembled WGS sequence"/>
</dbReference>
<comment type="caution">
    <text evidence="2">The sequence shown here is derived from an EMBL/GenBank/DDBJ whole genome shotgun (WGS) entry which is preliminary data.</text>
</comment>
<dbReference type="EMBL" id="BMAR01000005">
    <property type="protein sequence ID" value="GFR43135.1"/>
    <property type="molecule type" value="Genomic_DNA"/>
</dbReference>
<name>A0AAD3DJT8_9CHLO</name>
<protein>
    <submittedName>
        <fullName evidence="2">Uncharacterized protein</fullName>
    </submittedName>
</protein>
<reference evidence="2 3" key="1">
    <citation type="journal article" date="2021" name="Sci. Rep.">
        <title>Genome sequencing of the multicellular alga Astrephomene provides insights into convergent evolution of germ-soma differentiation.</title>
        <authorList>
            <person name="Yamashita S."/>
            <person name="Yamamoto K."/>
            <person name="Matsuzaki R."/>
            <person name="Suzuki S."/>
            <person name="Yamaguchi H."/>
            <person name="Hirooka S."/>
            <person name="Minakuchi Y."/>
            <person name="Miyagishima S."/>
            <person name="Kawachi M."/>
            <person name="Toyoda A."/>
            <person name="Nozaki H."/>
        </authorList>
    </citation>
    <scope>NUCLEOTIDE SEQUENCE [LARGE SCALE GENOMIC DNA]</scope>
    <source>
        <strain evidence="2 3">NIES-4017</strain>
    </source>
</reference>
<evidence type="ECO:0000313" key="3">
    <source>
        <dbReference type="Proteomes" id="UP001054857"/>
    </source>
</evidence>
<sequence>MKQGDRSGQPRVYPPDQNAKFRLISFTVDYSYIVYIETADKETTIDHSGKNRSTQSGARRQRGSSQTQLPPPRARSPLWRQPISKGCLDPGVIVRDYAHVRLLHRVLQVVAPRLAPWGAGRAVQLLAPAPLSWLQRRLHITSSAFCRVSLGLSSSFVVALISLMASSMGACNPSMAVVGSRVSCGARGVGASTVCRCAWATKRWWARSAESWCRVDRSVLFKVAFQSPDTTAWWPSRLVLSSTAPHIVVHNFQIARRWWWRCCIFSAGLSRQKPDWCSRFRLLQYAAHPLACPVQGQLRCCSHGRVLEVLHCGHYLLGVRGGYCVHPRL</sequence>